<organism evidence="10">
    <name type="scientific">Brasilocerus sp. 2 DTA-2012</name>
    <dbReference type="NCBI Taxonomy" id="1176494"/>
    <lineage>
        <taxon>Eukaryota</taxon>
        <taxon>Metazoa</taxon>
        <taxon>Ecdysozoa</taxon>
        <taxon>Arthropoda</taxon>
        <taxon>Hexapoda</taxon>
        <taxon>Insecta</taxon>
        <taxon>Pterygota</taxon>
        <taxon>Neoptera</taxon>
        <taxon>Endopterygota</taxon>
        <taxon>Coleoptera</taxon>
        <taxon>Polyphaga</taxon>
        <taxon>Elateriformia</taxon>
        <taxon>Elateroidea</taxon>
        <taxon>Phengodidae</taxon>
        <taxon>Mastinocerinae</taxon>
        <taxon>Brasilocerus</taxon>
    </lineage>
</organism>
<keyword evidence="9" id="KW-1278">Translocase</keyword>
<keyword evidence="9" id="KW-0249">Electron transport</keyword>
<proteinExistence type="inferred from homology"/>
<dbReference type="InterPro" id="IPR000440">
    <property type="entry name" value="NADH_UbQ/plastoQ_OxRdtase_su3"/>
</dbReference>
<dbReference type="Gene3D" id="1.20.58.1610">
    <property type="entry name" value="NADH:ubiquinone/plastoquinone oxidoreductase, chain 3"/>
    <property type="match status" value="1"/>
</dbReference>
<dbReference type="Pfam" id="PF00507">
    <property type="entry name" value="Oxidored_q4"/>
    <property type="match status" value="1"/>
</dbReference>
<keyword evidence="6 9" id="KW-1133">Transmembrane helix</keyword>
<dbReference type="GO" id="GO:0030964">
    <property type="term" value="C:NADH dehydrogenase complex"/>
    <property type="evidence" value="ECO:0007669"/>
    <property type="project" value="TreeGrafter"/>
</dbReference>
<evidence type="ECO:0000256" key="6">
    <source>
        <dbReference type="ARBA" id="ARBA00022989"/>
    </source>
</evidence>
<feature type="transmembrane region" description="Helical" evidence="9">
    <location>
        <begin position="86"/>
        <end position="106"/>
    </location>
</feature>
<evidence type="ECO:0000256" key="1">
    <source>
        <dbReference type="ARBA" id="ARBA00004370"/>
    </source>
</evidence>
<gene>
    <name evidence="10" type="primary">NADH3</name>
</gene>
<comment type="subcellular location">
    <subcellularLocation>
        <location evidence="1">Membrane</location>
    </subcellularLocation>
    <subcellularLocation>
        <location evidence="9">Mitochondrion membrane</location>
        <topology evidence="9">Multi-pass membrane protein</topology>
    </subcellularLocation>
</comment>
<keyword evidence="4 9" id="KW-0813">Transport</keyword>
<evidence type="ECO:0000256" key="3">
    <source>
        <dbReference type="ARBA" id="ARBA00021007"/>
    </source>
</evidence>
<keyword evidence="9" id="KW-0520">NAD</keyword>
<dbReference type="InterPro" id="IPR038430">
    <property type="entry name" value="NDAH_ubi_oxred_su3_sf"/>
</dbReference>
<comment type="function">
    <text evidence="9">Core subunit of the mitochondrial membrane respiratory chain NADH dehydrogenase (Complex I) which catalyzes electron transfer from NADH through the respiratory chain, using ubiquinone as an electron acceptor. Essential for the catalytic activity of complex I.</text>
</comment>
<dbReference type="PANTHER" id="PTHR11058">
    <property type="entry name" value="NADH-UBIQUINONE OXIDOREDUCTASE CHAIN 3"/>
    <property type="match status" value="1"/>
</dbReference>
<keyword evidence="9" id="KW-0830">Ubiquinone</keyword>
<accession>A0A0H3UL14</accession>
<dbReference type="AlphaFoldDB" id="A0A0H3UL14"/>
<comment type="similarity">
    <text evidence="2 9">Belongs to the complex I subunit 3 family.</text>
</comment>
<sequence>MIYLITILSVTTLMLMMLLTLISILISKKMSLDREKSSPFECGFSPKNSARLPFSLQFFIITLMFLIFDVEITLIIPIIITIKMNNMLTMISVMVIFMMVLILGLLHEWNHWLI</sequence>
<feature type="transmembrane region" description="Helical" evidence="9">
    <location>
        <begin position="6"/>
        <end position="26"/>
    </location>
</feature>
<evidence type="ECO:0000256" key="7">
    <source>
        <dbReference type="ARBA" id="ARBA00023136"/>
    </source>
</evidence>
<keyword evidence="9" id="KW-0679">Respiratory chain</keyword>
<dbReference type="EMBL" id="KJ938490">
    <property type="protein sequence ID" value="AIS38196.1"/>
    <property type="molecule type" value="Genomic_DNA"/>
</dbReference>
<evidence type="ECO:0000313" key="10">
    <source>
        <dbReference type="EMBL" id="AIS38196.1"/>
    </source>
</evidence>
<reference evidence="10" key="1">
    <citation type="submission" date="2014-06" db="EMBL/GenBank/DDBJ databases">
        <title>Organization, phylogenetic informative rearrangements and comparative analysis of the mitochondrial genome of bioluminescent Elateroidea (Coleoptera: Polyphaga).</title>
        <authorList>
            <person name="Amaral D.T."/>
            <person name="Mitani Y."/>
            <person name="Ohmiya Y."/>
            <person name="Viviani V."/>
        </authorList>
    </citation>
    <scope>NUCLEOTIDE SEQUENCE</scope>
</reference>
<keyword evidence="7 9" id="KW-0472">Membrane</keyword>
<evidence type="ECO:0000256" key="2">
    <source>
        <dbReference type="ARBA" id="ARBA00008472"/>
    </source>
</evidence>
<evidence type="ECO:0000256" key="4">
    <source>
        <dbReference type="ARBA" id="ARBA00022448"/>
    </source>
</evidence>
<protein>
    <recommendedName>
        <fullName evidence="3 9">NADH-ubiquinone oxidoreductase chain 3</fullName>
        <ecNumber evidence="9">7.1.1.2</ecNumber>
    </recommendedName>
</protein>
<evidence type="ECO:0000256" key="5">
    <source>
        <dbReference type="ARBA" id="ARBA00022692"/>
    </source>
</evidence>
<name>A0A0H3UL14_9COLE</name>
<dbReference type="GO" id="GO:0031966">
    <property type="term" value="C:mitochondrial membrane"/>
    <property type="evidence" value="ECO:0007669"/>
    <property type="project" value="UniProtKB-SubCell"/>
</dbReference>
<evidence type="ECO:0000256" key="9">
    <source>
        <dbReference type="RuleBase" id="RU003640"/>
    </source>
</evidence>
<evidence type="ECO:0000256" key="8">
    <source>
        <dbReference type="ARBA" id="ARBA00049551"/>
    </source>
</evidence>
<keyword evidence="5 9" id="KW-0812">Transmembrane</keyword>
<dbReference type="GO" id="GO:0008137">
    <property type="term" value="F:NADH dehydrogenase (ubiquinone) activity"/>
    <property type="evidence" value="ECO:0007669"/>
    <property type="project" value="UniProtKB-UniRule"/>
</dbReference>
<dbReference type="EC" id="7.1.1.2" evidence="9"/>
<comment type="catalytic activity">
    <reaction evidence="8 9">
        <text>a ubiquinone + NADH + 5 H(+)(in) = a ubiquinol + NAD(+) + 4 H(+)(out)</text>
        <dbReference type="Rhea" id="RHEA:29091"/>
        <dbReference type="Rhea" id="RHEA-COMP:9565"/>
        <dbReference type="Rhea" id="RHEA-COMP:9566"/>
        <dbReference type="ChEBI" id="CHEBI:15378"/>
        <dbReference type="ChEBI" id="CHEBI:16389"/>
        <dbReference type="ChEBI" id="CHEBI:17976"/>
        <dbReference type="ChEBI" id="CHEBI:57540"/>
        <dbReference type="ChEBI" id="CHEBI:57945"/>
        <dbReference type="EC" id="7.1.1.2"/>
    </reaction>
</comment>
<feature type="transmembrane region" description="Helical" evidence="9">
    <location>
        <begin position="56"/>
        <end position="80"/>
    </location>
</feature>
<keyword evidence="9 10" id="KW-0496">Mitochondrion</keyword>
<dbReference type="PANTHER" id="PTHR11058:SF9">
    <property type="entry name" value="NADH-UBIQUINONE OXIDOREDUCTASE CHAIN 3"/>
    <property type="match status" value="1"/>
</dbReference>
<geneLocation type="mitochondrion" evidence="10"/>